<feature type="region of interest" description="Disordered" evidence="1">
    <location>
        <begin position="74"/>
        <end position="106"/>
    </location>
</feature>
<reference evidence="3" key="1">
    <citation type="submission" date="2021-01" db="EMBL/GenBank/DDBJ databases">
        <title>Caligus Genome Assembly.</title>
        <authorList>
            <person name="Gallardo-Escarate C."/>
        </authorList>
    </citation>
    <scope>NUCLEOTIDE SEQUENCE [LARGE SCALE GENOMIC DNA]</scope>
</reference>
<dbReference type="AlphaFoldDB" id="A0A7T8GYL0"/>
<feature type="compositionally biased region" description="Basic and acidic residues" evidence="1">
    <location>
        <begin position="11"/>
        <end position="22"/>
    </location>
</feature>
<proteinExistence type="predicted"/>
<keyword evidence="3" id="KW-1185">Reference proteome</keyword>
<dbReference type="Proteomes" id="UP000595437">
    <property type="component" value="Chromosome 9"/>
</dbReference>
<name>A0A7T8GYL0_CALRO</name>
<accession>A0A7T8GYL0</accession>
<feature type="region of interest" description="Disordered" evidence="1">
    <location>
        <begin position="155"/>
        <end position="214"/>
    </location>
</feature>
<feature type="region of interest" description="Disordered" evidence="1">
    <location>
        <begin position="1"/>
        <end position="61"/>
    </location>
</feature>
<feature type="compositionally biased region" description="Polar residues" evidence="1">
    <location>
        <begin position="165"/>
        <end position="174"/>
    </location>
</feature>
<gene>
    <name evidence="2" type="ORF">FKW44_014234</name>
</gene>
<organism evidence="2 3">
    <name type="scientific">Caligus rogercresseyi</name>
    <name type="common">Sea louse</name>
    <dbReference type="NCBI Taxonomy" id="217165"/>
    <lineage>
        <taxon>Eukaryota</taxon>
        <taxon>Metazoa</taxon>
        <taxon>Ecdysozoa</taxon>
        <taxon>Arthropoda</taxon>
        <taxon>Crustacea</taxon>
        <taxon>Multicrustacea</taxon>
        <taxon>Hexanauplia</taxon>
        <taxon>Copepoda</taxon>
        <taxon>Siphonostomatoida</taxon>
        <taxon>Caligidae</taxon>
        <taxon>Caligus</taxon>
    </lineage>
</organism>
<evidence type="ECO:0000313" key="3">
    <source>
        <dbReference type="Proteomes" id="UP000595437"/>
    </source>
</evidence>
<dbReference type="EMBL" id="CP045898">
    <property type="protein sequence ID" value="QQP40250.1"/>
    <property type="molecule type" value="Genomic_DNA"/>
</dbReference>
<feature type="compositionally biased region" description="Basic residues" evidence="1">
    <location>
        <begin position="155"/>
        <end position="164"/>
    </location>
</feature>
<evidence type="ECO:0000256" key="1">
    <source>
        <dbReference type="SAM" id="MobiDB-lite"/>
    </source>
</evidence>
<evidence type="ECO:0000313" key="2">
    <source>
        <dbReference type="EMBL" id="QQP40250.1"/>
    </source>
</evidence>
<sequence length="214" mass="23530">MPLKRRSTRRLLVDPKRLKETRSPGGAPESPESEDLGGLPCSLPPSEVGLVPQPQEDEEDRVLLKSEEAVVSLEEVPCLSDDESDFDVSSSGSLSEDPRFRSPEPPCRCSGAVELRVSGESFLQDGPCFQSAPEIPFCHMCKAIPIPQRKHHLLKGALQKRKPRTSTAASTHSGSYGYPGPRPLPSMDSWTPSKIQSHRISRSGRRSRPSLRPL</sequence>
<feature type="compositionally biased region" description="Basic residues" evidence="1">
    <location>
        <begin position="196"/>
        <end position="214"/>
    </location>
</feature>
<protein>
    <submittedName>
        <fullName evidence="2">Uncharacterized protein</fullName>
    </submittedName>
</protein>
<dbReference type="OrthoDB" id="1667110at2759"/>